<dbReference type="AlphaFoldDB" id="A0A0G1WG92"/>
<dbReference type="PANTHER" id="PTHR12899:SF3">
    <property type="entry name" value="LARGE RIBOSOMAL SUBUNIT PROTEIN UL18M"/>
    <property type="match status" value="1"/>
</dbReference>
<dbReference type="HAMAP" id="MF_01337_B">
    <property type="entry name" value="Ribosomal_uL18_B"/>
    <property type="match status" value="1"/>
</dbReference>
<name>A0A0G1WG92_9BACT</name>
<evidence type="ECO:0000256" key="7">
    <source>
        <dbReference type="HAMAP-Rule" id="MF_01337"/>
    </source>
</evidence>
<evidence type="ECO:0000256" key="5">
    <source>
        <dbReference type="ARBA" id="ARBA00023274"/>
    </source>
</evidence>
<dbReference type="CDD" id="cd00432">
    <property type="entry name" value="Ribosomal_L18_L5e"/>
    <property type="match status" value="1"/>
</dbReference>
<proteinExistence type="inferred from homology"/>
<organism evidence="8 9">
    <name type="scientific">Candidatus Magasanikbacteria bacterium GW2011_GWA2_50_22</name>
    <dbReference type="NCBI Taxonomy" id="1619043"/>
    <lineage>
        <taxon>Bacteria</taxon>
        <taxon>Candidatus Magasanikiibacteriota</taxon>
    </lineage>
</organism>
<evidence type="ECO:0000313" key="9">
    <source>
        <dbReference type="Proteomes" id="UP000033982"/>
    </source>
</evidence>
<dbReference type="NCBIfam" id="TIGR00060">
    <property type="entry name" value="L18_bact"/>
    <property type="match status" value="1"/>
</dbReference>
<dbReference type="SUPFAM" id="SSF53137">
    <property type="entry name" value="Translational machinery components"/>
    <property type="match status" value="1"/>
</dbReference>
<comment type="similarity">
    <text evidence="1 7">Belongs to the universal ribosomal protein uL18 family.</text>
</comment>
<dbReference type="InterPro" id="IPR005484">
    <property type="entry name" value="Ribosomal_uL18_bac/plant/anim"/>
</dbReference>
<evidence type="ECO:0000313" key="8">
    <source>
        <dbReference type="EMBL" id="KKW17615.1"/>
    </source>
</evidence>
<keyword evidence="5 7" id="KW-0687">Ribonucleoprotein</keyword>
<dbReference type="FunFam" id="3.30.420.100:FF:000001">
    <property type="entry name" value="50S ribosomal protein L18"/>
    <property type="match status" value="1"/>
</dbReference>
<evidence type="ECO:0000256" key="2">
    <source>
        <dbReference type="ARBA" id="ARBA00022730"/>
    </source>
</evidence>
<comment type="subunit">
    <text evidence="7">Part of the 50S ribosomal subunit; part of the 5S rRNA/L5/L18/L25 subcomplex. Contacts the 5S and 23S rRNAs.</text>
</comment>
<dbReference type="InterPro" id="IPR004389">
    <property type="entry name" value="Ribosomal_uL18_bac-type"/>
</dbReference>
<evidence type="ECO:0000256" key="3">
    <source>
        <dbReference type="ARBA" id="ARBA00022884"/>
    </source>
</evidence>
<evidence type="ECO:0000256" key="1">
    <source>
        <dbReference type="ARBA" id="ARBA00007116"/>
    </source>
</evidence>
<reference evidence="8 9" key="1">
    <citation type="journal article" date="2015" name="Nature">
        <title>rRNA introns, odd ribosomes, and small enigmatic genomes across a large radiation of phyla.</title>
        <authorList>
            <person name="Brown C.T."/>
            <person name="Hug L.A."/>
            <person name="Thomas B.C."/>
            <person name="Sharon I."/>
            <person name="Castelle C.J."/>
            <person name="Singh A."/>
            <person name="Wilkins M.J."/>
            <person name="Williams K.H."/>
            <person name="Banfield J.F."/>
        </authorList>
    </citation>
    <scope>NUCLEOTIDE SEQUENCE [LARGE SCALE GENOMIC DNA]</scope>
</reference>
<accession>A0A0G1WG92</accession>
<comment type="function">
    <text evidence="7">This is one of the proteins that bind and probably mediate the attachment of the 5S RNA into the large ribosomal subunit, where it forms part of the central protuberance.</text>
</comment>
<comment type="caution">
    <text evidence="8">The sequence shown here is derived from an EMBL/GenBank/DDBJ whole genome shotgun (WGS) entry which is preliminary data.</text>
</comment>
<dbReference type="Pfam" id="PF00861">
    <property type="entry name" value="Ribosomal_L18p"/>
    <property type="match status" value="1"/>
</dbReference>
<keyword evidence="2 7" id="KW-0699">rRNA-binding</keyword>
<dbReference type="Proteomes" id="UP000033982">
    <property type="component" value="Unassembled WGS sequence"/>
</dbReference>
<dbReference type="PATRIC" id="fig|1619043.3.peg.41"/>
<dbReference type="EMBL" id="LCQN01000001">
    <property type="protein sequence ID" value="KKW17615.1"/>
    <property type="molecule type" value="Genomic_DNA"/>
</dbReference>
<dbReference type="Gene3D" id="3.30.420.100">
    <property type="match status" value="1"/>
</dbReference>
<keyword evidence="4 7" id="KW-0689">Ribosomal protein</keyword>
<dbReference type="GO" id="GO:0006412">
    <property type="term" value="P:translation"/>
    <property type="evidence" value="ECO:0007669"/>
    <property type="project" value="UniProtKB-UniRule"/>
</dbReference>
<evidence type="ECO:0000256" key="4">
    <source>
        <dbReference type="ARBA" id="ARBA00022980"/>
    </source>
</evidence>
<evidence type="ECO:0000256" key="6">
    <source>
        <dbReference type="ARBA" id="ARBA00035197"/>
    </source>
</evidence>
<sequence length="125" mass="13294">MKRLSTKSNNDIRQVRHTRVRSHLSGTAATPRLSVFRGLKSITAQLIDDMAGKTLCFVKSNDLKKVKPVEGQTTKVAAAYAVGVALAEKAKALGITKVVFDRGGYSYHGRVAAVAEGARVGGLAL</sequence>
<protein>
    <recommendedName>
        <fullName evidence="6 7">Large ribosomal subunit protein uL18</fullName>
    </recommendedName>
</protein>
<dbReference type="GO" id="GO:1990904">
    <property type="term" value="C:ribonucleoprotein complex"/>
    <property type="evidence" value="ECO:0007669"/>
    <property type="project" value="UniProtKB-KW"/>
</dbReference>
<dbReference type="InterPro" id="IPR057268">
    <property type="entry name" value="Ribosomal_L18"/>
</dbReference>
<dbReference type="PANTHER" id="PTHR12899">
    <property type="entry name" value="39S RIBOSOMAL PROTEIN L18, MITOCHONDRIAL"/>
    <property type="match status" value="1"/>
</dbReference>
<dbReference type="GO" id="GO:0005737">
    <property type="term" value="C:cytoplasm"/>
    <property type="evidence" value="ECO:0007669"/>
    <property type="project" value="UniProtKB-ARBA"/>
</dbReference>
<dbReference type="GO" id="GO:0003735">
    <property type="term" value="F:structural constituent of ribosome"/>
    <property type="evidence" value="ECO:0007669"/>
    <property type="project" value="InterPro"/>
</dbReference>
<dbReference type="GO" id="GO:0008097">
    <property type="term" value="F:5S rRNA binding"/>
    <property type="evidence" value="ECO:0007669"/>
    <property type="project" value="TreeGrafter"/>
</dbReference>
<gene>
    <name evidence="7" type="primary">rplR</name>
    <name evidence="8" type="ORF">UY58_C0001G0040</name>
</gene>
<dbReference type="GO" id="GO:0005840">
    <property type="term" value="C:ribosome"/>
    <property type="evidence" value="ECO:0007669"/>
    <property type="project" value="UniProtKB-KW"/>
</dbReference>
<keyword evidence="3 7" id="KW-0694">RNA-binding</keyword>